<dbReference type="InterPro" id="IPR029044">
    <property type="entry name" value="Nucleotide-diphossugar_trans"/>
</dbReference>
<dbReference type="Gene3D" id="3.90.550.10">
    <property type="entry name" value="Spore Coat Polysaccharide Biosynthesis Protein SpsA, Chain A"/>
    <property type="match status" value="1"/>
</dbReference>
<dbReference type="AlphaFoldDB" id="A0A9X5BCL9"/>
<evidence type="ECO:0000256" key="2">
    <source>
        <dbReference type="ARBA" id="ARBA00022679"/>
    </source>
</evidence>
<accession>A0A9X5BCL9</accession>
<dbReference type="SUPFAM" id="SSF53448">
    <property type="entry name" value="Nucleotide-diphospho-sugar transferases"/>
    <property type="match status" value="1"/>
</dbReference>
<keyword evidence="1" id="KW-0328">Glycosyltransferase</keyword>
<feature type="domain" description="Glycosyltransferase 2-like" evidence="3">
    <location>
        <begin position="9"/>
        <end position="152"/>
    </location>
</feature>
<organism evidence="4 5">
    <name type="scientific">Parablautia muri</name>
    <dbReference type="NCBI Taxonomy" id="2320879"/>
    <lineage>
        <taxon>Bacteria</taxon>
        <taxon>Bacillati</taxon>
        <taxon>Bacillota</taxon>
        <taxon>Clostridia</taxon>
        <taxon>Lachnospirales</taxon>
        <taxon>Lachnospiraceae</taxon>
        <taxon>Parablautia</taxon>
    </lineage>
</organism>
<dbReference type="Proteomes" id="UP001154420">
    <property type="component" value="Unassembled WGS sequence"/>
</dbReference>
<proteinExistence type="predicted"/>
<reference evidence="4" key="1">
    <citation type="submission" date="2018-09" db="EMBL/GenBank/DDBJ databases">
        <title>Murine metabolic-syndrome-specific gut microbial biobank.</title>
        <authorList>
            <person name="Liu C."/>
        </authorList>
    </citation>
    <scope>NUCLEOTIDE SEQUENCE</scope>
    <source>
        <strain evidence="4">D42-62</strain>
    </source>
</reference>
<keyword evidence="5" id="KW-1185">Reference proteome</keyword>
<evidence type="ECO:0000313" key="4">
    <source>
        <dbReference type="EMBL" id="NBJ91296.1"/>
    </source>
</evidence>
<dbReference type="CDD" id="cd00761">
    <property type="entry name" value="Glyco_tranf_GTA_type"/>
    <property type="match status" value="1"/>
</dbReference>
<evidence type="ECO:0000256" key="1">
    <source>
        <dbReference type="ARBA" id="ARBA00022676"/>
    </source>
</evidence>
<dbReference type="GO" id="GO:0016757">
    <property type="term" value="F:glycosyltransferase activity"/>
    <property type="evidence" value="ECO:0007669"/>
    <property type="project" value="UniProtKB-KW"/>
</dbReference>
<evidence type="ECO:0000313" key="5">
    <source>
        <dbReference type="Proteomes" id="UP001154420"/>
    </source>
</evidence>
<dbReference type="PANTHER" id="PTHR22916:SF51">
    <property type="entry name" value="GLYCOSYLTRANSFERASE EPSH-RELATED"/>
    <property type="match status" value="1"/>
</dbReference>
<dbReference type="InterPro" id="IPR001173">
    <property type="entry name" value="Glyco_trans_2-like"/>
</dbReference>
<dbReference type="PANTHER" id="PTHR22916">
    <property type="entry name" value="GLYCOSYLTRANSFERASE"/>
    <property type="match status" value="1"/>
</dbReference>
<dbReference type="OrthoDB" id="1640114at2"/>
<dbReference type="EMBL" id="QZDT01000001">
    <property type="protein sequence ID" value="NBJ91296.1"/>
    <property type="molecule type" value="Genomic_DNA"/>
</dbReference>
<keyword evidence="2" id="KW-0808">Transferase</keyword>
<sequence>MKQDAKLISVIVTAYNIEKYLPRCVDSLLAQTYEPMEIILVDDGSTDGTGGICDEYAQKSKFIHVIHKENGGPSSARNAGLKIAKGDYIGYVDGDDWTEPSMYKDMLEACLDTGAEIAICSYRQVGEGAEEVHPTGKVLALSRQEALELYINGDPQYHIYHSVWSKLFDRKVIKDIRFPEGRKSEDIMYTTWALTKASKCVFLDTLYYNYMVDRSGSIMNSRLHERRFQDEIPFWKEQREYLIGLGMQKLAEKAMYQFYRKMVFYYVDFLDRGMKKSGRQLIALLQEEKQEIKKIYRKSYVALGDKVRMKLILAWPGAYYKVVKAYDRFVIPLRQHKDSQ</sequence>
<dbReference type="RefSeq" id="WP_160558372.1">
    <property type="nucleotide sequence ID" value="NZ_QZDT01000001.1"/>
</dbReference>
<protein>
    <submittedName>
        <fullName evidence="4">Glycosyltransferase</fullName>
    </submittedName>
</protein>
<comment type="caution">
    <text evidence="4">The sequence shown here is derived from an EMBL/GenBank/DDBJ whole genome shotgun (WGS) entry which is preliminary data.</text>
</comment>
<name>A0A9X5BCL9_9FIRM</name>
<gene>
    <name evidence="4" type="ORF">D5281_01525</name>
</gene>
<dbReference type="Pfam" id="PF00535">
    <property type="entry name" value="Glycos_transf_2"/>
    <property type="match status" value="1"/>
</dbReference>
<evidence type="ECO:0000259" key="3">
    <source>
        <dbReference type="Pfam" id="PF00535"/>
    </source>
</evidence>